<name>A0ABY4E8S5_VITST</name>
<feature type="domain" description="Pseudouridine synthase RsuA/RluA-like" evidence="1">
    <location>
        <begin position="100"/>
        <end position="247"/>
    </location>
</feature>
<dbReference type="InterPro" id="IPR050188">
    <property type="entry name" value="RluA_PseudoU_synthase"/>
</dbReference>
<dbReference type="Proteomes" id="UP000832034">
    <property type="component" value="Chromosome"/>
</dbReference>
<sequence>MSTKQIPMKNGVGASCVVISALPVADMTVLDYFSQRFEHVSLAQWQQRFEQGEVVDAQAQAILPNALLADFLTQKIFYYRHVPNEVAIPFEASIVYENEHIVVADKPHFLPVMPGGQYLHETLLVRLRMQLNYPDLTPVHRIDRETAGLVLLVKNASVRGAYQALFRERLVEKQYEAIAKWRPEYHFPFEHASRLAENGDFFRMAEVEGMANATTILDVLQHNDEWAHYVLKPITGKRHQLRVHMAALGMPILNDGFYPQAKPMSMQDYAQPLQLLAKKMAFIDPVTQEKFDFYSQLSLWNIHEIYLT</sequence>
<dbReference type="InterPro" id="IPR006224">
    <property type="entry name" value="PsdUridine_synth_RluA-like_CS"/>
</dbReference>
<evidence type="ECO:0000259" key="1">
    <source>
        <dbReference type="Pfam" id="PF00849"/>
    </source>
</evidence>
<dbReference type="PANTHER" id="PTHR21600">
    <property type="entry name" value="MITOCHONDRIAL RNA PSEUDOURIDINE SYNTHASE"/>
    <property type="match status" value="1"/>
</dbReference>
<dbReference type="SUPFAM" id="SSF55120">
    <property type="entry name" value="Pseudouridine synthase"/>
    <property type="match status" value="1"/>
</dbReference>
<dbReference type="Gene3D" id="3.30.2350.10">
    <property type="entry name" value="Pseudouridine synthase"/>
    <property type="match status" value="1"/>
</dbReference>
<evidence type="ECO:0000313" key="2">
    <source>
        <dbReference type="EMBL" id="UOO92154.1"/>
    </source>
</evidence>
<proteinExistence type="predicted"/>
<protein>
    <submittedName>
        <fullName evidence="2">Pseudouridine synthase</fullName>
    </submittedName>
</protein>
<dbReference type="InterPro" id="IPR006145">
    <property type="entry name" value="PsdUridine_synth_RsuA/RluA"/>
</dbReference>
<keyword evidence="3" id="KW-1185">Reference proteome</keyword>
<dbReference type="EMBL" id="CP091512">
    <property type="protein sequence ID" value="UOO92154.1"/>
    <property type="molecule type" value="Genomic_DNA"/>
</dbReference>
<accession>A0ABY4E8S5</accession>
<dbReference type="InterPro" id="IPR020103">
    <property type="entry name" value="PsdUridine_synth_cat_dom_sf"/>
</dbReference>
<dbReference type="PANTHER" id="PTHR21600:SF84">
    <property type="entry name" value="PSEUDOURIDINE SYNTHASE RSUA_RLUA-LIKE DOMAIN-CONTAINING PROTEIN"/>
    <property type="match status" value="1"/>
</dbReference>
<organism evidence="2 3">
    <name type="scientific">Vitreoscilla stercoraria</name>
    <dbReference type="NCBI Taxonomy" id="61"/>
    <lineage>
        <taxon>Bacteria</taxon>
        <taxon>Pseudomonadati</taxon>
        <taxon>Pseudomonadota</taxon>
        <taxon>Betaproteobacteria</taxon>
        <taxon>Neisseriales</taxon>
        <taxon>Neisseriaceae</taxon>
        <taxon>Vitreoscilla</taxon>
    </lineage>
</organism>
<reference evidence="2" key="2">
    <citation type="journal article" date="2022" name="Res Sq">
        <title>Evolution of multicellular longitudinally dividing oral cavity symbionts (Neisseriaceae).</title>
        <authorList>
            <person name="Nyongesa S."/>
            <person name="Weber P."/>
            <person name="Bernet E."/>
            <person name="Pullido F."/>
            <person name="Nieckarz M."/>
            <person name="Delaby M."/>
            <person name="Nieves C."/>
            <person name="Viehboeck T."/>
            <person name="Krause N."/>
            <person name="Rivera-Millot A."/>
            <person name="Nakamura A."/>
            <person name="Vischer N."/>
            <person name="VanNieuwenhze M."/>
            <person name="Brun Y."/>
            <person name="Cava F."/>
            <person name="Bulgheresi S."/>
            <person name="Veyrier F."/>
        </authorList>
    </citation>
    <scope>NUCLEOTIDE SEQUENCE</scope>
    <source>
        <strain evidence="2">SAG 1488-6</strain>
    </source>
</reference>
<dbReference type="PROSITE" id="PS01129">
    <property type="entry name" value="PSI_RLU"/>
    <property type="match status" value="1"/>
</dbReference>
<reference evidence="2" key="1">
    <citation type="submission" date="2021-12" db="EMBL/GenBank/DDBJ databases">
        <authorList>
            <person name="Veyrier F.J."/>
        </authorList>
    </citation>
    <scope>NUCLEOTIDE SEQUENCE</scope>
    <source>
        <strain evidence="2">SAG 1488-6</strain>
    </source>
</reference>
<dbReference type="Pfam" id="PF00849">
    <property type="entry name" value="PseudoU_synth_2"/>
    <property type="match status" value="1"/>
</dbReference>
<evidence type="ECO:0000313" key="3">
    <source>
        <dbReference type="Proteomes" id="UP000832034"/>
    </source>
</evidence>
<gene>
    <name evidence="2" type="ORF">LVJ81_11095</name>
</gene>